<dbReference type="RefSeq" id="WP_138050606.1">
    <property type="nucleotide sequence ID" value="NZ_VBZC01000087.1"/>
</dbReference>
<keyword evidence="3" id="KW-1185">Reference proteome</keyword>
<dbReference type="AlphaFoldDB" id="A0A5R9F920"/>
<proteinExistence type="predicted"/>
<evidence type="ECO:0000313" key="3">
    <source>
        <dbReference type="Proteomes" id="UP000305906"/>
    </source>
</evidence>
<name>A0A5R9F920_9ACTN</name>
<sequence length="221" mass="23690">MAPGLGAFAACTLAGDPVGCLIEQVTDLPVERVVHQYGGEVVEEVSSARSAALAHLACGWQRLLADKTDRLLDAGPPANAMAHLLAMRARLALHTDMTADLESVPEDLPTVAEVTASVLEAVEAGEPVPALQMRPPLTDLDTAMNILLRLGHHLNNAPLFPIEHTAVRRSQRSGPAHPHRPRTRPRGLRGGDQPYRRRAGHPAQPSPTGRISPRPAAHARR</sequence>
<accession>A0A5R9F920</accession>
<dbReference type="Proteomes" id="UP000305906">
    <property type="component" value="Unassembled WGS sequence"/>
</dbReference>
<dbReference type="EMBL" id="VBZC01000087">
    <property type="protein sequence ID" value="TLS40187.1"/>
    <property type="molecule type" value="Genomic_DNA"/>
</dbReference>
<reference evidence="2 3" key="1">
    <citation type="submission" date="2019-05" db="EMBL/GenBank/DDBJ databases">
        <title>Streptomyces sp. NEAU-C151, a novel actinomycete isolated from soil.</title>
        <authorList>
            <person name="Han L."/>
            <person name="Jiang H."/>
        </authorList>
    </citation>
    <scope>NUCLEOTIDE SEQUENCE [LARGE SCALE GENOMIC DNA]</scope>
    <source>
        <strain evidence="2 3">NEAU-C151</strain>
    </source>
</reference>
<evidence type="ECO:0000256" key="1">
    <source>
        <dbReference type="SAM" id="MobiDB-lite"/>
    </source>
</evidence>
<gene>
    <name evidence="2" type="ORF">FE633_42975</name>
</gene>
<protein>
    <submittedName>
        <fullName evidence="2">Uncharacterized protein</fullName>
    </submittedName>
</protein>
<evidence type="ECO:0000313" key="2">
    <source>
        <dbReference type="EMBL" id="TLS40187.1"/>
    </source>
</evidence>
<comment type="caution">
    <text evidence="2">The sequence shown here is derived from an EMBL/GenBank/DDBJ whole genome shotgun (WGS) entry which is preliminary data.</text>
</comment>
<organism evidence="2 3">
    <name type="scientific">Streptomyces montanus</name>
    <dbReference type="NCBI Taxonomy" id="2580423"/>
    <lineage>
        <taxon>Bacteria</taxon>
        <taxon>Bacillati</taxon>
        <taxon>Actinomycetota</taxon>
        <taxon>Actinomycetes</taxon>
        <taxon>Kitasatosporales</taxon>
        <taxon>Streptomycetaceae</taxon>
        <taxon>Streptomyces</taxon>
    </lineage>
</organism>
<feature type="compositionally biased region" description="Basic residues" evidence="1">
    <location>
        <begin position="167"/>
        <end position="187"/>
    </location>
</feature>
<feature type="region of interest" description="Disordered" evidence="1">
    <location>
        <begin position="167"/>
        <end position="221"/>
    </location>
</feature>